<dbReference type="PANTHER" id="PTHR10799">
    <property type="entry name" value="SNF2/RAD54 HELICASE FAMILY"/>
    <property type="match status" value="1"/>
</dbReference>
<keyword evidence="2" id="KW-0347">Helicase</keyword>
<keyword evidence="2" id="KW-0547">Nucleotide-binding</keyword>
<dbReference type="EMBL" id="AP017312">
    <property type="protein sequence ID" value="BAU29769.1"/>
    <property type="molecule type" value="Genomic_DNA"/>
</dbReference>
<dbReference type="Pfam" id="PF00176">
    <property type="entry name" value="SNF2-rel_dom"/>
    <property type="match status" value="1"/>
</dbReference>
<dbReference type="CDD" id="cd18793">
    <property type="entry name" value="SF2_C_SNF"/>
    <property type="match status" value="1"/>
</dbReference>
<name>A0A0U4WNJ1_9BACL</name>
<dbReference type="KEGG" id="asoc:CB4_04006"/>
<dbReference type="OrthoDB" id="9760715at2"/>
<dbReference type="InterPro" id="IPR014001">
    <property type="entry name" value="Helicase_ATP-bd"/>
</dbReference>
<dbReference type="Pfam" id="PF00271">
    <property type="entry name" value="Helicase_C"/>
    <property type="match status" value="1"/>
</dbReference>
<proteinExistence type="predicted"/>
<dbReference type="GO" id="GO:0004386">
    <property type="term" value="F:helicase activity"/>
    <property type="evidence" value="ECO:0007669"/>
    <property type="project" value="UniProtKB-KW"/>
</dbReference>
<keyword evidence="3" id="KW-1185">Reference proteome</keyword>
<keyword evidence="1" id="KW-0378">Hydrolase</keyword>
<dbReference type="GO" id="GO:0016787">
    <property type="term" value="F:hydrolase activity"/>
    <property type="evidence" value="ECO:0007669"/>
    <property type="project" value="UniProtKB-KW"/>
</dbReference>
<dbReference type="PROSITE" id="PS51192">
    <property type="entry name" value="HELICASE_ATP_BIND_1"/>
    <property type="match status" value="1"/>
</dbReference>
<dbReference type="Pfam" id="PF12419">
    <property type="entry name" value="DUF3670"/>
    <property type="match status" value="1"/>
</dbReference>
<dbReference type="Proteomes" id="UP000217696">
    <property type="component" value="Chromosome"/>
</dbReference>
<dbReference type="SUPFAM" id="SSF52540">
    <property type="entry name" value="P-loop containing nucleoside triphosphate hydrolases"/>
    <property type="match status" value="2"/>
</dbReference>
<evidence type="ECO:0000313" key="3">
    <source>
        <dbReference type="Proteomes" id="UP000217696"/>
    </source>
</evidence>
<dbReference type="AlphaFoldDB" id="A0A0U4WNJ1"/>
<dbReference type="InterPro" id="IPR038718">
    <property type="entry name" value="SNF2-like_sf"/>
</dbReference>
<dbReference type="CDD" id="cd18012">
    <property type="entry name" value="DEXQc_arch_SWI2_SNF2"/>
    <property type="match status" value="1"/>
</dbReference>
<dbReference type="PROSITE" id="PS51194">
    <property type="entry name" value="HELICASE_CTER"/>
    <property type="match status" value="1"/>
</dbReference>
<dbReference type="Gene3D" id="3.40.50.10810">
    <property type="entry name" value="Tandem AAA-ATPase domain"/>
    <property type="match status" value="1"/>
</dbReference>
<protein>
    <submittedName>
        <fullName evidence="2">ATP-dependent helicase HepA</fullName>
    </submittedName>
</protein>
<dbReference type="InterPro" id="IPR001650">
    <property type="entry name" value="Helicase_C-like"/>
</dbReference>
<dbReference type="InterPro" id="IPR027417">
    <property type="entry name" value="P-loop_NTPase"/>
</dbReference>
<dbReference type="SMART" id="SM00487">
    <property type="entry name" value="DEXDc"/>
    <property type="match status" value="1"/>
</dbReference>
<keyword evidence="2" id="KW-0067">ATP-binding</keyword>
<reference evidence="2 3" key="1">
    <citation type="submission" date="2015-12" db="EMBL/GenBank/DDBJ databases">
        <title>Genome sequence of Aneurinibacillus soli.</title>
        <authorList>
            <person name="Lee J.S."/>
            <person name="Lee K.C."/>
            <person name="Kim K.K."/>
            <person name="Lee B.W."/>
        </authorList>
    </citation>
    <scope>NUCLEOTIDE SEQUENCE [LARGE SCALE GENOMIC DNA]</scope>
    <source>
        <strain evidence="2 3">CB4</strain>
    </source>
</reference>
<evidence type="ECO:0000313" key="2">
    <source>
        <dbReference type="EMBL" id="BAU29769.1"/>
    </source>
</evidence>
<accession>A0A0U4WNJ1</accession>
<dbReference type="InterPro" id="IPR049730">
    <property type="entry name" value="SNF2/RAD54-like_C"/>
</dbReference>
<dbReference type="SMART" id="SM00490">
    <property type="entry name" value="HELICc"/>
    <property type="match status" value="1"/>
</dbReference>
<dbReference type="FunFam" id="3.40.50.300:FF:000533">
    <property type="entry name" value="Helicase, Snf2 family"/>
    <property type="match status" value="1"/>
</dbReference>
<organism evidence="2 3">
    <name type="scientific">Aneurinibacillus soli</name>
    <dbReference type="NCBI Taxonomy" id="1500254"/>
    <lineage>
        <taxon>Bacteria</taxon>
        <taxon>Bacillati</taxon>
        <taxon>Bacillota</taxon>
        <taxon>Bacilli</taxon>
        <taxon>Bacillales</taxon>
        <taxon>Paenibacillaceae</taxon>
        <taxon>Aneurinibacillus group</taxon>
        <taxon>Aneurinibacillus</taxon>
    </lineage>
</organism>
<dbReference type="RefSeq" id="WP_096467420.1">
    <property type="nucleotide sequence ID" value="NZ_AP017312.1"/>
</dbReference>
<gene>
    <name evidence="2" type="ORF">CB4_04006</name>
</gene>
<dbReference type="GO" id="GO:0005524">
    <property type="term" value="F:ATP binding"/>
    <property type="evidence" value="ECO:0007669"/>
    <property type="project" value="InterPro"/>
</dbReference>
<dbReference type="InterPro" id="IPR000330">
    <property type="entry name" value="SNF2_N"/>
</dbReference>
<dbReference type="InterPro" id="IPR022138">
    <property type="entry name" value="DUF3670"/>
</dbReference>
<dbReference type="FunFam" id="3.40.50.10810:FF:000057">
    <property type="entry name" value="Snf2/Rad54 family helicase"/>
    <property type="match status" value="1"/>
</dbReference>
<sequence length="925" mass="106285">MILTDTFTISSDWMENNTFFVQAVDQKGRTVDPFTLKSILFSWHKESYYGTFIETVTHDRKEGLLLSPAIALDLFAAPAPLEHTTIEWSEETNELLAIAPILKQAIAKRHIQPDFTKWQAGEFSWKLLTPIENAPVFLDAWLESLLTEAINEHHPLLHTDVRMRAQWEEEDWLMAIGWTQDNTPFRTCLQLEENEDGECWFLHVLLQNRTQPEQLYAVTQAEPSDMPAPPYPEQWQPYHSRIEKDIRKISRILPWIEETSDRTLRQTLNNEEAWLFLTEGSEQLIESGISVFLPAWWEQIKQMKPRLKARVASSVGSSRQSLFGMEQIMEFDWKLAVGDVTLSEAEFSEIIEQKKHLVHIRGKWIQFDATMLAQLQALIKEASTGRGMTFRDVLENHLLPPEEPSSDGLRIDVELNKPLRKMVSQLLQTSTIPVVESPRSLQGELRPYQLEGVSWLLFLRRFGLGACLADDMGLGKTVQFISYLLHVKETESTQAPSLLICPTSVLGNWQKELQHFAPSLNVHIHYGSAREKGDAFVNACKEADLVLTSYNLSHLDEDDLHAISWNTICLDEAQTIKNAHTKQSSAIRKLSGHHCIALTGTPIENRLTELWSIFDFINPGYLGNLSTFTRRFVTPIEKTKDKALIEAVQQLIRPFLLRRVKKDPKIQLDLPDKYETKEFVSLTVEQASLYEGLIQDMFTKIEQASPMERRGLILSTLTRLKQVCNHPALFLKEGKNPDWQERSHKTERLLTLVDEIRQEGDRCLIFTQFVETGHLLQGILEQELQQPVYFLNGSTPKAKRDEMIARFQDETLPADATCGIFILSLKAGGTGLNLTAANHVFHFDRWWNPAVENQATDRTYRIGQTRHVHVHTFVTMGTLEERIDEMLTQKQNLSEQIVGSGESWVTEMSTDELRELFVLRKEWIE</sequence>
<evidence type="ECO:0000256" key="1">
    <source>
        <dbReference type="ARBA" id="ARBA00022801"/>
    </source>
</evidence>
<dbReference type="Gene3D" id="3.40.50.300">
    <property type="entry name" value="P-loop containing nucleotide triphosphate hydrolases"/>
    <property type="match status" value="1"/>
</dbReference>